<dbReference type="RefSeq" id="WP_283238454.1">
    <property type="nucleotide sequence ID" value="NZ_JASGBP010000002.1"/>
</dbReference>
<protein>
    <submittedName>
        <fullName evidence="2">GNAT family N-acetyltransferase</fullName>
    </submittedName>
</protein>
<evidence type="ECO:0000313" key="2">
    <source>
        <dbReference type="EMBL" id="MDI9256767.1"/>
    </source>
</evidence>
<keyword evidence="3" id="KW-1185">Reference proteome</keyword>
<dbReference type="PROSITE" id="PS51186">
    <property type="entry name" value="GNAT"/>
    <property type="match status" value="1"/>
</dbReference>
<accession>A0ABT6XNU8</accession>
<dbReference type="Pfam" id="PF13302">
    <property type="entry name" value="Acetyltransf_3"/>
    <property type="match status" value="1"/>
</dbReference>
<feature type="domain" description="N-acetyltransferase" evidence="1">
    <location>
        <begin position="23"/>
        <end position="166"/>
    </location>
</feature>
<gene>
    <name evidence="2" type="ORF">QHT84_05000</name>
</gene>
<sequence length="168" mass="19394">MNEKQYETARLWFEPLQANVAGFIQELLNSQGWLQFIGNRNVNTLADAEAYIQKVTTHPDLDYYTVFLKENRRPIGILTVIQRDYLDFPDLGFAFLPQYSGKGYAFEAAACLLTELTKTHDTLFAVTMKENQSSIQLLERLGFIREREVEQGGDFLWVYTYSKPCSSK</sequence>
<comment type="caution">
    <text evidence="2">The sequence shown here is derived from an EMBL/GenBank/DDBJ whole genome shotgun (WGS) entry which is preliminary data.</text>
</comment>
<dbReference type="InterPro" id="IPR016181">
    <property type="entry name" value="Acyl_CoA_acyltransferase"/>
</dbReference>
<reference evidence="2 3" key="1">
    <citation type="submission" date="2023-05" db="EMBL/GenBank/DDBJ databases">
        <title>Flavobacterium sedimenti sp. nov., isolated from the sediment.</title>
        <authorList>
            <person name="Wu N."/>
        </authorList>
    </citation>
    <scope>NUCLEOTIDE SEQUENCE [LARGE SCALE GENOMIC DNA]</scope>
    <source>
        <strain evidence="2 3">YZ-48</strain>
    </source>
</reference>
<evidence type="ECO:0000259" key="1">
    <source>
        <dbReference type="PROSITE" id="PS51186"/>
    </source>
</evidence>
<dbReference type="SUPFAM" id="SSF55729">
    <property type="entry name" value="Acyl-CoA N-acyltransferases (Nat)"/>
    <property type="match status" value="1"/>
</dbReference>
<name>A0ABT6XNU8_9FLAO</name>
<organism evidence="2 3">
    <name type="scientific">Flavobacterium sedimenticola</name>
    <dbReference type="NCBI Taxonomy" id="3043286"/>
    <lineage>
        <taxon>Bacteria</taxon>
        <taxon>Pseudomonadati</taxon>
        <taxon>Bacteroidota</taxon>
        <taxon>Flavobacteriia</taxon>
        <taxon>Flavobacteriales</taxon>
        <taxon>Flavobacteriaceae</taxon>
        <taxon>Flavobacterium</taxon>
    </lineage>
</organism>
<proteinExistence type="predicted"/>
<dbReference type="InterPro" id="IPR000182">
    <property type="entry name" value="GNAT_dom"/>
</dbReference>
<dbReference type="EMBL" id="JASGBP010000002">
    <property type="protein sequence ID" value="MDI9256767.1"/>
    <property type="molecule type" value="Genomic_DNA"/>
</dbReference>
<evidence type="ECO:0000313" key="3">
    <source>
        <dbReference type="Proteomes" id="UP001230035"/>
    </source>
</evidence>
<dbReference type="PANTHER" id="PTHR43792">
    <property type="entry name" value="GNAT FAMILY, PUTATIVE (AFU_ORTHOLOGUE AFUA_3G00765)-RELATED-RELATED"/>
    <property type="match status" value="1"/>
</dbReference>
<dbReference type="InterPro" id="IPR051531">
    <property type="entry name" value="N-acetyltransferase"/>
</dbReference>
<dbReference type="PANTHER" id="PTHR43792:SF1">
    <property type="entry name" value="N-ACETYLTRANSFERASE DOMAIN-CONTAINING PROTEIN"/>
    <property type="match status" value="1"/>
</dbReference>
<dbReference type="Proteomes" id="UP001230035">
    <property type="component" value="Unassembled WGS sequence"/>
</dbReference>
<dbReference type="Gene3D" id="3.40.630.30">
    <property type="match status" value="1"/>
</dbReference>